<dbReference type="PANTHER" id="PTHR30327:SF1">
    <property type="entry name" value="UPF0301 PROTEIN YQGE"/>
    <property type="match status" value="1"/>
</dbReference>
<comment type="similarity">
    <text evidence="1 2">Belongs to the UPF0301 (AlgH) family.</text>
</comment>
<protein>
    <recommendedName>
        <fullName evidence="2">UPF0301 protein CNF02_04390</fullName>
    </recommendedName>
</protein>
<dbReference type="EMBL" id="NTJZ01000003">
    <property type="protein sequence ID" value="PDH34709.1"/>
    <property type="molecule type" value="Genomic_DNA"/>
</dbReference>
<dbReference type="Gene3D" id="3.40.1740.10">
    <property type="entry name" value="VC0467-like"/>
    <property type="match status" value="1"/>
</dbReference>
<gene>
    <name evidence="3" type="ORF">CNF02_04390</name>
</gene>
<evidence type="ECO:0000313" key="3">
    <source>
        <dbReference type="EMBL" id="PDH34709.1"/>
    </source>
</evidence>
<sequence>MTESHLSNNLENQFLIAMPQLGGSYFANTVTYLWKHNEEGALGIVINKPLRACIADIFDELDIICDIEGDRFHMQHVLAGGPVERDKGFIIHDSGNQWESSISLAPNITICTSKTILKDIAAGCGPNNFLVALGCAGWEAGQLEQEIVENAWLTAPANSEVIFSSNYGSKAREAAALLGIDLQQISPEAGHS</sequence>
<dbReference type="AlphaFoldDB" id="A0A2A5WE18"/>
<evidence type="ECO:0000313" key="4">
    <source>
        <dbReference type="Proteomes" id="UP000219329"/>
    </source>
</evidence>
<dbReference type="Proteomes" id="UP000219329">
    <property type="component" value="Unassembled WGS sequence"/>
</dbReference>
<organism evidence="3 4">
    <name type="scientific">OM182 bacterium MED-G28</name>
    <dbReference type="NCBI Taxonomy" id="1986256"/>
    <lineage>
        <taxon>Bacteria</taxon>
        <taxon>Pseudomonadati</taxon>
        <taxon>Pseudomonadota</taxon>
        <taxon>Gammaproteobacteria</taxon>
        <taxon>OMG group</taxon>
        <taxon>OM182 clade</taxon>
    </lineage>
</organism>
<proteinExistence type="inferred from homology"/>
<dbReference type="PANTHER" id="PTHR30327">
    <property type="entry name" value="UNCHARACTERIZED PROTEIN YQGE"/>
    <property type="match status" value="1"/>
</dbReference>
<dbReference type="SUPFAM" id="SSF143456">
    <property type="entry name" value="VC0467-like"/>
    <property type="match status" value="1"/>
</dbReference>
<dbReference type="GO" id="GO:0005829">
    <property type="term" value="C:cytosol"/>
    <property type="evidence" value="ECO:0007669"/>
    <property type="project" value="TreeGrafter"/>
</dbReference>
<accession>A0A2A5WE18</accession>
<evidence type="ECO:0000256" key="2">
    <source>
        <dbReference type="HAMAP-Rule" id="MF_00758"/>
    </source>
</evidence>
<dbReference type="InterPro" id="IPR003774">
    <property type="entry name" value="AlgH-like"/>
</dbReference>
<evidence type="ECO:0000256" key="1">
    <source>
        <dbReference type="ARBA" id="ARBA00009600"/>
    </source>
</evidence>
<name>A0A2A5WE18_9GAMM</name>
<comment type="caution">
    <text evidence="3">The sequence shown here is derived from an EMBL/GenBank/DDBJ whole genome shotgun (WGS) entry which is preliminary data.</text>
</comment>
<reference evidence="3 4" key="1">
    <citation type="submission" date="2017-08" db="EMBL/GenBank/DDBJ databases">
        <title>Fine stratification of microbial communities through a metagenomic profile of the photic zone.</title>
        <authorList>
            <person name="Haro-Moreno J.M."/>
            <person name="Lopez-Perez M."/>
            <person name="De La Torre J."/>
            <person name="Picazo A."/>
            <person name="Camacho A."/>
            <person name="Rodriguez-Valera F."/>
        </authorList>
    </citation>
    <scope>NUCLEOTIDE SEQUENCE [LARGE SCALE GENOMIC DNA]</scope>
    <source>
        <strain evidence="3">MED-G28</strain>
    </source>
</reference>
<dbReference type="Pfam" id="PF02622">
    <property type="entry name" value="DUF179"/>
    <property type="match status" value="1"/>
</dbReference>
<dbReference type="HAMAP" id="MF_00758">
    <property type="entry name" value="UPF0301"/>
    <property type="match status" value="1"/>
</dbReference>
<dbReference type="NCBIfam" id="NF001266">
    <property type="entry name" value="PRK00228.1-1"/>
    <property type="match status" value="1"/>
</dbReference>